<evidence type="ECO:0000256" key="3">
    <source>
        <dbReference type="ARBA" id="ARBA00023163"/>
    </source>
</evidence>
<dbReference type="PANTHER" id="PTHR38445:SF9">
    <property type="entry name" value="HTH-TYPE TRANSCRIPTIONAL REPRESSOR YTRA"/>
    <property type="match status" value="1"/>
</dbReference>
<keyword evidence="2" id="KW-0238">DNA-binding</keyword>
<dbReference type="InterPro" id="IPR000524">
    <property type="entry name" value="Tscrpt_reg_HTH_GntR"/>
</dbReference>
<keyword evidence="3" id="KW-0804">Transcription</keyword>
<name>D1BHX0_SANKS</name>
<keyword evidence="6" id="KW-1185">Reference proteome</keyword>
<feature type="domain" description="HTH gntR-type" evidence="4">
    <location>
        <begin position="10"/>
        <end position="78"/>
    </location>
</feature>
<dbReference type="CDD" id="cd07377">
    <property type="entry name" value="WHTH_GntR"/>
    <property type="match status" value="1"/>
</dbReference>
<evidence type="ECO:0000256" key="2">
    <source>
        <dbReference type="ARBA" id="ARBA00023125"/>
    </source>
</evidence>
<dbReference type="EMBL" id="CP001819">
    <property type="protein sequence ID" value="ACZ22040.1"/>
    <property type="molecule type" value="Genomic_DNA"/>
</dbReference>
<gene>
    <name evidence="5" type="ordered locus">Sked_21200</name>
</gene>
<dbReference type="GO" id="GO:0003700">
    <property type="term" value="F:DNA-binding transcription factor activity"/>
    <property type="evidence" value="ECO:0007669"/>
    <property type="project" value="InterPro"/>
</dbReference>
<dbReference type="PANTHER" id="PTHR38445">
    <property type="entry name" value="HTH-TYPE TRANSCRIPTIONAL REPRESSOR YTRA"/>
    <property type="match status" value="1"/>
</dbReference>
<protein>
    <submittedName>
        <fullName evidence="5">Transcriptional regulator, GntR family</fullName>
    </submittedName>
</protein>
<evidence type="ECO:0000256" key="1">
    <source>
        <dbReference type="ARBA" id="ARBA00023015"/>
    </source>
</evidence>
<dbReference type="AlphaFoldDB" id="D1BHX0"/>
<dbReference type="SUPFAM" id="SSF46785">
    <property type="entry name" value="Winged helix' DNA-binding domain"/>
    <property type="match status" value="1"/>
</dbReference>
<dbReference type="OrthoDB" id="4307011at2"/>
<dbReference type="eggNOG" id="COG1725">
    <property type="taxonomic scope" value="Bacteria"/>
</dbReference>
<dbReference type="PROSITE" id="PS50949">
    <property type="entry name" value="HTH_GNTR"/>
    <property type="match status" value="1"/>
</dbReference>
<dbReference type="SMART" id="SM00345">
    <property type="entry name" value="HTH_GNTR"/>
    <property type="match status" value="1"/>
</dbReference>
<evidence type="ECO:0000313" key="6">
    <source>
        <dbReference type="Proteomes" id="UP000000322"/>
    </source>
</evidence>
<sequence>MFTIDPDDTAPPSEQIRTQVLAAVRSGDLAPGARLPPVRTLATELGVAANTVAKAYRALEHDEVVETRGRNGTVVSPHGDPGERLAQAAAEAYRARTAELGLAPAQALAIVTAALSGGSR</sequence>
<keyword evidence="1" id="KW-0805">Transcription regulation</keyword>
<dbReference type="Pfam" id="PF00392">
    <property type="entry name" value="GntR"/>
    <property type="match status" value="1"/>
</dbReference>
<dbReference type="InterPro" id="IPR036388">
    <property type="entry name" value="WH-like_DNA-bd_sf"/>
</dbReference>
<dbReference type="KEGG" id="ske:Sked_21200"/>
<dbReference type="RefSeq" id="WP_012867109.1">
    <property type="nucleotide sequence ID" value="NC_013521.1"/>
</dbReference>
<reference evidence="5 6" key="1">
    <citation type="journal article" date="2009" name="Stand. Genomic Sci.">
        <title>Complete genome sequence of Sanguibacter keddieii type strain (ST-74).</title>
        <authorList>
            <person name="Ivanova N."/>
            <person name="Sikorski J."/>
            <person name="Sims D."/>
            <person name="Brettin T."/>
            <person name="Detter J.C."/>
            <person name="Han C."/>
            <person name="Lapidus A."/>
            <person name="Copeland A."/>
            <person name="Glavina Del Rio T."/>
            <person name="Nolan M."/>
            <person name="Chen F."/>
            <person name="Lucas S."/>
            <person name="Tice H."/>
            <person name="Cheng J.F."/>
            <person name="Bruce D."/>
            <person name="Goodwin L."/>
            <person name="Pitluck S."/>
            <person name="Pati A."/>
            <person name="Mavromatis K."/>
            <person name="Chen A."/>
            <person name="Palaniappan K."/>
            <person name="D'haeseleer P."/>
            <person name="Chain P."/>
            <person name="Bristow J."/>
            <person name="Eisen J.A."/>
            <person name="Markowitz V."/>
            <person name="Hugenholtz P."/>
            <person name="Goker M."/>
            <person name="Pukall R."/>
            <person name="Klenk H.P."/>
            <person name="Kyrpides N.C."/>
        </authorList>
    </citation>
    <scope>NUCLEOTIDE SEQUENCE [LARGE SCALE GENOMIC DNA]</scope>
    <source>
        <strain evidence="6">ATCC 51767 / DSM 10542 / NCFB 3025 / ST-74</strain>
    </source>
</reference>
<accession>D1BHX0</accession>
<dbReference type="STRING" id="446469.Sked_21200"/>
<evidence type="ECO:0000259" key="4">
    <source>
        <dbReference type="PROSITE" id="PS50949"/>
    </source>
</evidence>
<dbReference type="Gene3D" id="1.10.10.10">
    <property type="entry name" value="Winged helix-like DNA-binding domain superfamily/Winged helix DNA-binding domain"/>
    <property type="match status" value="1"/>
</dbReference>
<dbReference type="HOGENOM" id="CLU_017584_10_1_11"/>
<evidence type="ECO:0000313" key="5">
    <source>
        <dbReference type="EMBL" id="ACZ22040.1"/>
    </source>
</evidence>
<organism evidence="5 6">
    <name type="scientific">Sanguibacter keddieii (strain ATCC 51767 / DSM 10542 / NCFB 3025 / ST-74)</name>
    <dbReference type="NCBI Taxonomy" id="446469"/>
    <lineage>
        <taxon>Bacteria</taxon>
        <taxon>Bacillati</taxon>
        <taxon>Actinomycetota</taxon>
        <taxon>Actinomycetes</taxon>
        <taxon>Micrococcales</taxon>
        <taxon>Sanguibacteraceae</taxon>
        <taxon>Sanguibacter</taxon>
    </lineage>
</organism>
<proteinExistence type="predicted"/>
<dbReference type="GO" id="GO:0003677">
    <property type="term" value="F:DNA binding"/>
    <property type="evidence" value="ECO:0007669"/>
    <property type="project" value="UniProtKB-KW"/>
</dbReference>
<dbReference type="InterPro" id="IPR036390">
    <property type="entry name" value="WH_DNA-bd_sf"/>
</dbReference>
<dbReference type="Proteomes" id="UP000000322">
    <property type="component" value="Chromosome"/>
</dbReference>